<evidence type="ECO:0008006" key="3">
    <source>
        <dbReference type="Google" id="ProtNLM"/>
    </source>
</evidence>
<dbReference type="PANTHER" id="PTHR33198">
    <property type="entry name" value="ANK_REP_REGION DOMAIN-CONTAINING PROTEIN-RELATED"/>
    <property type="match status" value="1"/>
</dbReference>
<dbReference type="AlphaFoldDB" id="A0A3Q1EX16"/>
<proteinExistence type="predicted"/>
<dbReference type="Ensembl" id="ENSAPOT00000002420.1">
    <property type="protein sequence ID" value="ENSAPOP00000008918.1"/>
    <property type="gene ID" value="ENSAPOG00000011136.1"/>
</dbReference>
<evidence type="ECO:0000313" key="2">
    <source>
        <dbReference type="Proteomes" id="UP000257200"/>
    </source>
</evidence>
<evidence type="ECO:0000313" key="1">
    <source>
        <dbReference type="Ensembl" id="ENSAPOP00000008918.1"/>
    </source>
</evidence>
<sequence length="193" mass="21241">RLTIHSIEEYTPIMLLRLCSFVLFACDVSDARLKAMLIHSLGSEGQRILLTLGPAEKYTDCITFLSRHFAAPQSIIVRRIVFCQRRQRPSESVHQYVVDLQGLASLCKFGTLENEMIRDQLAEHATDLKLCEKLFMAPDDTTLSKAVEIAFQLESAALLASQLAASDLAPSHPASLAAQTVAVATEPPTSKLT</sequence>
<name>A0A3Q1EX16_9TELE</name>
<dbReference type="PANTHER" id="PTHR33198:SF20">
    <property type="entry name" value="RETROTRANSPOSON GAG DOMAIN-CONTAINING PROTEIN"/>
    <property type="match status" value="1"/>
</dbReference>
<reference evidence="1" key="1">
    <citation type="submission" date="2025-08" db="UniProtKB">
        <authorList>
            <consortium name="Ensembl"/>
        </authorList>
    </citation>
    <scope>IDENTIFICATION</scope>
</reference>
<dbReference type="InParanoid" id="A0A3Q1EX16"/>
<organism evidence="1 2">
    <name type="scientific">Acanthochromis polyacanthus</name>
    <name type="common">spiny chromis</name>
    <dbReference type="NCBI Taxonomy" id="80966"/>
    <lineage>
        <taxon>Eukaryota</taxon>
        <taxon>Metazoa</taxon>
        <taxon>Chordata</taxon>
        <taxon>Craniata</taxon>
        <taxon>Vertebrata</taxon>
        <taxon>Euteleostomi</taxon>
        <taxon>Actinopterygii</taxon>
        <taxon>Neopterygii</taxon>
        <taxon>Teleostei</taxon>
        <taxon>Neoteleostei</taxon>
        <taxon>Acanthomorphata</taxon>
        <taxon>Ovalentaria</taxon>
        <taxon>Pomacentridae</taxon>
        <taxon>Acanthochromis</taxon>
    </lineage>
</organism>
<dbReference type="Proteomes" id="UP000257200">
    <property type="component" value="Unplaced"/>
</dbReference>
<keyword evidence="2" id="KW-1185">Reference proteome</keyword>
<accession>A0A3Q1EX16</accession>
<dbReference type="STRING" id="80966.ENSAPOP00000008918"/>
<dbReference type="GeneTree" id="ENSGT00990000204584"/>
<protein>
    <recommendedName>
        <fullName evidence="3">Retrotransposon gag domain-containing protein</fullName>
    </recommendedName>
</protein>
<reference evidence="1" key="2">
    <citation type="submission" date="2025-09" db="UniProtKB">
        <authorList>
            <consortium name="Ensembl"/>
        </authorList>
    </citation>
    <scope>IDENTIFICATION</scope>
</reference>